<dbReference type="RefSeq" id="WP_118482679.1">
    <property type="nucleotide sequence ID" value="NZ_QRUU01000001.1"/>
</dbReference>
<dbReference type="EMBL" id="QRUU01000001">
    <property type="protein sequence ID" value="RGS00568.1"/>
    <property type="molecule type" value="Genomic_DNA"/>
</dbReference>
<gene>
    <name evidence="1" type="ORF">DWY20_00320</name>
</gene>
<keyword evidence="2" id="KW-1185">Reference proteome</keyword>
<evidence type="ECO:0000313" key="2">
    <source>
        <dbReference type="Proteomes" id="UP000285864"/>
    </source>
</evidence>
<sequence>MNSIFFEPWIGDLYKKGINGKKVFILGDSHYCPHDGNNGDECEFFCLCTSVDEKNSSNYKTRCNFLDNIKDYYPDEVYSKGLSLTTKTEVKSFLDGNINRSFNILSKYMTKFFNIEKETFWEHIAFGNFIQFFLPNHKTSKDFYSQRDIDSLKNTLLLLEKPDIIIVLGKHMNYILSELYPSNKKEDFLINCKSEDGKYDNYNDKYLLSINIDNHSYTVLNSYHPAYENNSRGKYKFDDYGKLDFYMNYLFSKEVSLR</sequence>
<accession>A0A412GZY9</accession>
<evidence type="ECO:0000313" key="1">
    <source>
        <dbReference type="EMBL" id="RGS00568.1"/>
    </source>
</evidence>
<name>A0A412GZY9_9BACT</name>
<reference evidence="1 2" key="1">
    <citation type="submission" date="2018-08" db="EMBL/GenBank/DDBJ databases">
        <title>A genome reference for cultivated species of the human gut microbiota.</title>
        <authorList>
            <person name="Zou Y."/>
            <person name="Xue W."/>
            <person name="Luo G."/>
        </authorList>
    </citation>
    <scope>NUCLEOTIDE SEQUENCE [LARGE SCALE GENOMIC DNA]</scope>
    <source>
        <strain evidence="1 2">AF24-2</strain>
    </source>
</reference>
<protein>
    <recommendedName>
        <fullName evidence="3">Uracil-DNA glycosylase-like domain-containing protein</fullName>
    </recommendedName>
</protein>
<dbReference type="Proteomes" id="UP000285864">
    <property type="component" value="Unassembled WGS sequence"/>
</dbReference>
<comment type="caution">
    <text evidence="1">The sequence shown here is derived from an EMBL/GenBank/DDBJ whole genome shotgun (WGS) entry which is preliminary data.</text>
</comment>
<proteinExistence type="predicted"/>
<dbReference type="AlphaFoldDB" id="A0A412GZY9"/>
<evidence type="ECO:0008006" key="3">
    <source>
        <dbReference type="Google" id="ProtNLM"/>
    </source>
</evidence>
<organism evidence="1 2">
    <name type="scientific">Phocaeicola coprocola</name>
    <dbReference type="NCBI Taxonomy" id="310298"/>
    <lineage>
        <taxon>Bacteria</taxon>
        <taxon>Pseudomonadati</taxon>
        <taxon>Bacteroidota</taxon>
        <taxon>Bacteroidia</taxon>
        <taxon>Bacteroidales</taxon>
        <taxon>Bacteroidaceae</taxon>
        <taxon>Phocaeicola</taxon>
    </lineage>
</organism>